<keyword evidence="3" id="KW-1185">Reference proteome</keyword>
<name>A0A5K7YK36_9BACT</name>
<evidence type="ECO:0000259" key="1">
    <source>
        <dbReference type="PROSITE" id="PS51725"/>
    </source>
</evidence>
<accession>A0A5K7YK36</accession>
<dbReference type="Gene3D" id="3.30.70.100">
    <property type="match status" value="1"/>
</dbReference>
<dbReference type="AlphaFoldDB" id="A0A5K7YK36"/>
<evidence type="ECO:0000313" key="3">
    <source>
        <dbReference type="Proteomes" id="UP000427906"/>
    </source>
</evidence>
<sequence>MSVKVLITRTVPGDKGREMLQLFREMRSLATAQPGYISGETMKSNDRPDVFLVISTWESASDWEAWLLSKDRQAIQEKIDALLGGHTHFEMFHYRLRD</sequence>
<reference evidence="2 3" key="1">
    <citation type="submission" date="2019-11" db="EMBL/GenBank/DDBJ databases">
        <title>Comparative genomics of hydrocarbon-degrading Desulfosarcina strains.</title>
        <authorList>
            <person name="Watanabe M."/>
            <person name="Kojima H."/>
            <person name="Fukui M."/>
        </authorList>
    </citation>
    <scope>NUCLEOTIDE SEQUENCE [LARGE SCALE GENOMIC DNA]</scope>
    <source>
        <strain evidence="2 3">PL12</strain>
    </source>
</reference>
<dbReference type="RefSeq" id="WP_155316665.1">
    <property type="nucleotide sequence ID" value="NZ_AP021874.1"/>
</dbReference>
<dbReference type="EMBL" id="AP021874">
    <property type="protein sequence ID" value="BBO68510.1"/>
    <property type="molecule type" value="Genomic_DNA"/>
</dbReference>
<feature type="domain" description="ABM" evidence="1">
    <location>
        <begin position="3"/>
        <end position="91"/>
    </location>
</feature>
<dbReference type="Proteomes" id="UP000427906">
    <property type="component" value="Chromosome"/>
</dbReference>
<organism evidence="2 3">
    <name type="scientific">Desulfosarcina alkanivorans</name>
    <dbReference type="NCBI Taxonomy" id="571177"/>
    <lineage>
        <taxon>Bacteria</taxon>
        <taxon>Pseudomonadati</taxon>
        <taxon>Thermodesulfobacteriota</taxon>
        <taxon>Desulfobacteria</taxon>
        <taxon>Desulfobacterales</taxon>
        <taxon>Desulfosarcinaceae</taxon>
        <taxon>Desulfosarcina</taxon>
    </lineage>
</organism>
<evidence type="ECO:0000313" key="2">
    <source>
        <dbReference type="EMBL" id="BBO68510.1"/>
    </source>
</evidence>
<dbReference type="SUPFAM" id="SSF54909">
    <property type="entry name" value="Dimeric alpha+beta barrel"/>
    <property type="match status" value="1"/>
</dbReference>
<proteinExistence type="predicted"/>
<dbReference type="InterPro" id="IPR011008">
    <property type="entry name" value="Dimeric_a/b-barrel"/>
</dbReference>
<gene>
    <name evidence="2" type="ORF">DSCA_24400</name>
</gene>
<dbReference type="KEGG" id="dalk:DSCA_24400"/>
<protein>
    <recommendedName>
        <fullName evidence="1">ABM domain-containing protein</fullName>
    </recommendedName>
</protein>
<dbReference type="InterPro" id="IPR007138">
    <property type="entry name" value="ABM_dom"/>
</dbReference>
<dbReference type="PROSITE" id="PS51725">
    <property type="entry name" value="ABM"/>
    <property type="match status" value="1"/>
</dbReference>
<dbReference type="Pfam" id="PF03992">
    <property type="entry name" value="ABM"/>
    <property type="match status" value="1"/>
</dbReference>
<dbReference type="OrthoDB" id="5405645at2"/>